<comment type="similarity">
    <text evidence="1">Belongs to the type-I restriction system S methylase family.</text>
</comment>
<dbReference type="KEGG" id="cben:EG339_01720"/>
<feature type="domain" description="Type I restriction modification DNA specificity" evidence="4">
    <location>
        <begin position="293"/>
        <end position="411"/>
    </location>
</feature>
<evidence type="ECO:0000313" key="5">
    <source>
        <dbReference type="EMBL" id="AZB23431.1"/>
    </source>
</evidence>
<keyword evidence="2" id="KW-0680">Restriction system</keyword>
<keyword evidence="6" id="KW-1185">Reference proteome</keyword>
<dbReference type="Proteomes" id="UP000271193">
    <property type="component" value="Chromosome"/>
</dbReference>
<protein>
    <submittedName>
        <fullName evidence="5">Restriction endonuclease subunit S</fullName>
    </submittedName>
</protein>
<dbReference type="EMBL" id="CP033932">
    <property type="protein sequence ID" value="AZB23431.1"/>
    <property type="molecule type" value="Genomic_DNA"/>
</dbReference>
<dbReference type="Pfam" id="PF01420">
    <property type="entry name" value="Methylase_S"/>
    <property type="match status" value="2"/>
</dbReference>
<evidence type="ECO:0000256" key="3">
    <source>
        <dbReference type="ARBA" id="ARBA00023125"/>
    </source>
</evidence>
<evidence type="ECO:0000256" key="2">
    <source>
        <dbReference type="ARBA" id="ARBA00022747"/>
    </source>
</evidence>
<proteinExistence type="inferred from homology"/>
<dbReference type="RefSeq" id="WP_123868583.1">
    <property type="nucleotide sequence ID" value="NZ_CP033932.1"/>
</dbReference>
<dbReference type="GO" id="GO:0004519">
    <property type="term" value="F:endonuclease activity"/>
    <property type="evidence" value="ECO:0007669"/>
    <property type="project" value="UniProtKB-KW"/>
</dbReference>
<dbReference type="InterPro" id="IPR000055">
    <property type="entry name" value="Restrct_endonuc_typeI_TRD"/>
</dbReference>
<dbReference type="Gene3D" id="3.90.220.20">
    <property type="entry name" value="DNA methylase specificity domains"/>
    <property type="match status" value="2"/>
</dbReference>
<name>A0A3G6T1T1_9FLAO</name>
<gene>
    <name evidence="5" type="ORF">EG339_01720</name>
</gene>
<keyword evidence="3" id="KW-0238">DNA-binding</keyword>
<dbReference type="PANTHER" id="PTHR30408">
    <property type="entry name" value="TYPE-1 RESTRICTION ENZYME ECOKI SPECIFICITY PROTEIN"/>
    <property type="match status" value="1"/>
</dbReference>
<organism evidence="5 6">
    <name type="scientific">Chryseobacterium bernardetii</name>
    <dbReference type="NCBI Taxonomy" id="1241978"/>
    <lineage>
        <taxon>Bacteria</taxon>
        <taxon>Pseudomonadati</taxon>
        <taxon>Bacteroidota</taxon>
        <taxon>Flavobacteriia</taxon>
        <taxon>Flavobacteriales</taxon>
        <taxon>Weeksellaceae</taxon>
        <taxon>Chryseobacterium group</taxon>
        <taxon>Chryseobacterium</taxon>
    </lineage>
</organism>
<reference evidence="6" key="1">
    <citation type="submission" date="2018-11" db="EMBL/GenBank/DDBJ databases">
        <title>Proposal to divide the Flavobacteriaceae and reorganize its genera based on Amino Acid Identity values calculated from whole genome sequences.</title>
        <authorList>
            <person name="Nicholson A.C."/>
            <person name="Gulvik C.A."/>
            <person name="Whitney A.M."/>
            <person name="Humrighouse B.W."/>
            <person name="Bell M."/>
            <person name="Holmes B."/>
            <person name="Steigerwalt A.G."/>
            <person name="Villarma A."/>
            <person name="Sheth M."/>
            <person name="Batra D."/>
            <person name="Pryor J."/>
            <person name="Bernardet J.-F."/>
            <person name="Hugo C."/>
            <person name="Kampfer P."/>
            <person name="Newman J."/>
            <person name="McQuiston J.R."/>
        </authorList>
    </citation>
    <scope>NUCLEOTIDE SEQUENCE [LARGE SCALE GENOMIC DNA]</scope>
    <source>
        <strain evidence="6">G0229</strain>
    </source>
</reference>
<dbReference type="GO" id="GO:0003677">
    <property type="term" value="F:DNA binding"/>
    <property type="evidence" value="ECO:0007669"/>
    <property type="project" value="UniProtKB-KW"/>
</dbReference>
<accession>A0A3G6T1T1</accession>
<dbReference type="PANTHER" id="PTHR30408:SF12">
    <property type="entry name" value="TYPE I RESTRICTION ENZYME MJAVIII SPECIFICITY SUBUNIT"/>
    <property type="match status" value="1"/>
</dbReference>
<dbReference type="REBASE" id="282467">
    <property type="entry name" value="S.Cbe229ORF1730P"/>
</dbReference>
<dbReference type="GeneID" id="99063520"/>
<evidence type="ECO:0000256" key="1">
    <source>
        <dbReference type="ARBA" id="ARBA00010923"/>
    </source>
</evidence>
<dbReference type="SUPFAM" id="SSF116734">
    <property type="entry name" value="DNA methylase specificity domain"/>
    <property type="match status" value="2"/>
</dbReference>
<dbReference type="InterPro" id="IPR044946">
    <property type="entry name" value="Restrct_endonuc_typeI_TRD_sf"/>
</dbReference>
<evidence type="ECO:0000313" key="6">
    <source>
        <dbReference type="Proteomes" id="UP000271193"/>
    </source>
</evidence>
<keyword evidence="5" id="KW-0378">Hydrolase</keyword>
<keyword evidence="5" id="KW-0255">Endonuclease</keyword>
<dbReference type="AlphaFoldDB" id="A0A3G6T1T1"/>
<dbReference type="Gene3D" id="1.10.287.1120">
    <property type="entry name" value="Bipartite methylase S protein"/>
    <property type="match status" value="1"/>
</dbReference>
<keyword evidence="5" id="KW-0540">Nuclease</keyword>
<evidence type="ECO:0000259" key="4">
    <source>
        <dbReference type="Pfam" id="PF01420"/>
    </source>
</evidence>
<dbReference type="GO" id="GO:0009307">
    <property type="term" value="P:DNA restriction-modification system"/>
    <property type="evidence" value="ECO:0007669"/>
    <property type="project" value="UniProtKB-KW"/>
</dbReference>
<feature type="domain" description="Type I restriction modification DNA specificity" evidence="4">
    <location>
        <begin position="21"/>
        <end position="183"/>
    </location>
</feature>
<sequence>MNNKNTLIPELRFPEFIDDGDWEKLVVSQVASYENGKAHEQNIIEDGAYIVVNSKFISSDGKVRKYTDNADCLANKDDVLMVLSDVPNGKAIAKCFYVEENNKFTVNQRICKITATKVNSKILYYVLNRNSYLLSFDDGVKQTNLRNEDVLNCPVLLPKNPKEQAKISEFVSSLDEIIEGHIERLDLLEEHKKGLMQNLFPQKGEKKPKHRFPEFENDGEWIQTSLGKVYRFYITNSFSRDNLNYEAGNVKNIHYGDIHTKFSTLFDITNEYVPFINEDISIDKIKEDSYCIEGDIVFADASEDLNDIGKSIEIVNLDGQKLVSGLHTLLARQKKSELAIGFGGYLFKSAWIRRQIQRESQGAKVLGVSATRISEILISFPKNQKEQKKIASCLSSLDELIIAQTKKIDQLRLHKKGLMQSLFPKMND</sequence>
<dbReference type="InterPro" id="IPR052021">
    <property type="entry name" value="Type-I_RS_S_subunit"/>
</dbReference>